<organism evidence="2 3">
    <name type="scientific">Echinicola jeungdonensis</name>
    <dbReference type="NCBI Taxonomy" id="709343"/>
    <lineage>
        <taxon>Bacteria</taxon>
        <taxon>Pseudomonadati</taxon>
        <taxon>Bacteroidota</taxon>
        <taxon>Cytophagia</taxon>
        <taxon>Cytophagales</taxon>
        <taxon>Cyclobacteriaceae</taxon>
        <taxon>Echinicola</taxon>
    </lineage>
</organism>
<evidence type="ECO:0000313" key="3">
    <source>
        <dbReference type="Proteomes" id="UP001589654"/>
    </source>
</evidence>
<feature type="transmembrane region" description="Helical" evidence="1">
    <location>
        <begin position="38"/>
        <end position="56"/>
    </location>
</feature>
<dbReference type="EMBL" id="JBHMEW010000008">
    <property type="protein sequence ID" value="MFB9210725.1"/>
    <property type="molecule type" value="Genomic_DNA"/>
</dbReference>
<keyword evidence="1" id="KW-0812">Transmembrane</keyword>
<evidence type="ECO:0000313" key="2">
    <source>
        <dbReference type="EMBL" id="MFB9210725.1"/>
    </source>
</evidence>
<feature type="transmembrane region" description="Helical" evidence="1">
    <location>
        <begin position="12"/>
        <end position="32"/>
    </location>
</feature>
<evidence type="ECO:0000256" key="1">
    <source>
        <dbReference type="SAM" id="Phobius"/>
    </source>
</evidence>
<keyword evidence="1" id="KW-1133">Transmembrane helix</keyword>
<evidence type="ECO:0008006" key="4">
    <source>
        <dbReference type="Google" id="ProtNLM"/>
    </source>
</evidence>
<dbReference type="RefSeq" id="WP_290246969.1">
    <property type="nucleotide sequence ID" value="NZ_JAUFQT010000001.1"/>
</dbReference>
<proteinExistence type="predicted"/>
<reference evidence="2 3" key="1">
    <citation type="submission" date="2024-09" db="EMBL/GenBank/DDBJ databases">
        <authorList>
            <person name="Sun Q."/>
            <person name="Mori K."/>
        </authorList>
    </citation>
    <scope>NUCLEOTIDE SEQUENCE [LARGE SCALE GENOMIC DNA]</scope>
    <source>
        <strain evidence="2 3">CECT 7682</strain>
    </source>
</reference>
<comment type="caution">
    <text evidence="2">The sequence shown here is derived from an EMBL/GenBank/DDBJ whole genome shotgun (WGS) entry which is preliminary data.</text>
</comment>
<keyword evidence="1" id="KW-0472">Membrane</keyword>
<protein>
    <recommendedName>
        <fullName evidence="4">ATP synthase protein I</fullName>
    </recommendedName>
</protein>
<sequence>MKIFQSQTGQLVVYSVFVIGLALFIQQIIQPQWVHDKIWQIIGFYFGLVLLSGLITQKLIKSNKENSVNAILGATVFRFFASLLFITVFIWRGVDDIVLFVVNFFVIYLLYLLFDIYGLIANLRAHSK</sequence>
<accession>A0ABV5J3H3</accession>
<dbReference type="Proteomes" id="UP001589654">
    <property type="component" value="Unassembled WGS sequence"/>
</dbReference>
<feature type="transmembrane region" description="Helical" evidence="1">
    <location>
        <begin position="68"/>
        <end position="91"/>
    </location>
</feature>
<name>A0ABV5J3H3_9BACT</name>
<keyword evidence="3" id="KW-1185">Reference proteome</keyword>
<feature type="transmembrane region" description="Helical" evidence="1">
    <location>
        <begin position="97"/>
        <end position="120"/>
    </location>
</feature>
<gene>
    <name evidence="2" type="ORF">ACFFUR_02840</name>
</gene>